<dbReference type="EMBL" id="CP011110">
    <property type="protein sequence ID" value="AKA23643.1"/>
    <property type="molecule type" value="Genomic_DNA"/>
</dbReference>
<dbReference type="AlphaFoldDB" id="A0A0D5XX40"/>
<dbReference type="InterPro" id="IPR051459">
    <property type="entry name" value="Cytochrome_c-type_DH"/>
</dbReference>
<comment type="subcellular location">
    <subcellularLocation>
        <location evidence="1">Cell membrane</location>
    </subcellularLocation>
</comment>
<evidence type="ECO:0000256" key="6">
    <source>
        <dbReference type="ARBA" id="ARBA00022737"/>
    </source>
</evidence>
<organism evidence="13 14">
    <name type="scientific">Pseudomonas chlororaphis</name>
    <dbReference type="NCBI Taxonomy" id="587753"/>
    <lineage>
        <taxon>Bacteria</taxon>
        <taxon>Pseudomonadati</taxon>
        <taxon>Pseudomonadota</taxon>
        <taxon>Gammaproteobacteria</taxon>
        <taxon>Pseudomonadales</taxon>
        <taxon>Pseudomonadaceae</taxon>
        <taxon>Pseudomonas</taxon>
    </lineage>
</organism>
<keyword evidence="7 10" id="KW-0408">Iron</keyword>
<dbReference type="PATRIC" id="fig|587753.10.peg.2187"/>
<evidence type="ECO:0000256" key="5">
    <source>
        <dbReference type="ARBA" id="ARBA00022729"/>
    </source>
</evidence>
<feature type="binding site" description="covalent" evidence="9">
    <location>
        <position position="336"/>
    </location>
    <ligand>
        <name>heme c</name>
        <dbReference type="ChEBI" id="CHEBI:61717"/>
        <label>3</label>
    </ligand>
</feature>
<keyword evidence="4 10" id="KW-0479">Metal-binding</keyword>
<keyword evidence="2" id="KW-1003">Cell membrane</keyword>
<dbReference type="Proteomes" id="UP000032748">
    <property type="component" value="Chromosome"/>
</dbReference>
<dbReference type="OrthoDB" id="9811281at2"/>
<feature type="binding site" description="covalent" evidence="9">
    <location>
        <position position="205"/>
    </location>
    <ligand>
        <name>heme c</name>
        <dbReference type="ChEBI" id="CHEBI:61717"/>
        <label>2</label>
    </ligand>
</feature>
<dbReference type="SUPFAM" id="SSF46626">
    <property type="entry name" value="Cytochrome c"/>
    <property type="match status" value="3"/>
</dbReference>
<dbReference type="GO" id="GO:0005506">
    <property type="term" value="F:iron ion binding"/>
    <property type="evidence" value="ECO:0007669"/>
    <property type="project" value="InterPro"/>
</dbReference>
<dbReference type="RefSeq" id="WP_045882193.1">
    <property type="nucleotide sequence ID" value="NZ_CP011110.1"/>
</dbReference>
<keyword evidence="3 9" id="KW-0349">Heme</keyword>
<evidence type="ECO:0000313" key="14">
    <source>
        <dbReference type="Proteomes" id="UP000032748"/>
    </source>
</evidence>
<accession>A0A0D5XX40</accession>
<feature type="binding site" description="covalent" evidence="9">
    <location>
        <position position="62"/>
    </location>
    <ligand>
        <name>heme c</name>
        <dbReference type="ChEBI" id="CHEBI:61717"/>
        <label>1</label>
    </ligand>
</feature>
<feature type="domain" description="Cytochrome c" evidence="12">
    <location>
        <begin position="45"/>
        <end position="148"/>
    </location>
</feature>
<dbReference type="PANTHER" id="PTHR35008:SF8">
    <property type="entry name" value="ALCOHOL DEHYDROGENASE CYTOCHROME C SUBUNIT"/>
    <property type="match status" value="1"/>
</dbReference>
<dbReference type="PANTHER" id="PTHR35008">
    <property type="entry name" value="BLL4482 PROTEIN-RELATED"/>
    <property type="match status" value="1"/>
</dbReference>
<sequence>MSRLKTIAGASLIALSLAVTAGVYLSWQPAIPTLDNHDTQYFSHAQIAKGEQLAALGDCAVCHTAPGGVRNAGGLAMTIPFGTLYSSNITPDPDTGIGNWSYPAFERAMRHGIDRSGRYLYPAFPYTAFTRTRDEDLKALYAYLMSQPAVRHQPPQTALHFPFNIRPGILLWNWLYLKPGAYADNPERSAQWNRGAYLSEGLGHCSACHSPRDLLFGERGGSRHLSGGVAEDWSAHALAGGNAPLAWTEDDLLDFLRRGYSPRHGVAAGPMAPVIHQGLGQLPDADLQAIAHYLSSLQPASAEQPSAVALNREAEQRTEPLASPGARLFSGACMACHAQEKGPALTGVRPSLALNSNLYAASPDNLIRVILEGIAQPASPELGYMPAFRHSLNDQQIADLLAFLRQELAGQAPWKALKQRVSEIRATLPAG</sequence>
<dbReference type="Pfam" id="PF00034">
    <property type="entry name" value="Cytochrom_C"/>
    <property type="match status" value="1"/>
</dbReference>
<evidence type="ECO:0000256" key="3">
    <source>
        <dbReference type="ARBA" id="ARBA00022617"/>
    </source>
</evidence>
<name>A0A0D5XX40_9PSED</name>
<evidence type="ECO:0000256" key="7">
    <source>
        <dbReference type="ARBA" id="ARBA00023004"/>
    </source>
</evidence>
<evidence type="ECO:0000256" key="11">
    <source>
        <dbReference type="SAM" id="SignalP"/>
    </source>
</evidence>
<protein>
    <submittedName>
        <fullName evidence="13">Cytochrome C</fullName>
    </submittedName>
</protein>
<dbReference type="InterPro" id="IPR009056">
    <property type="entry name" value="Cyt_c-like_dom"/>
</dbReference>
<dbReference type="GO" id="GO:0009055">
    <property type="term" value="F:electron transfer activity"/>
    <property type="evidence" value="ECO:0007669"/>
    <property type="project" value="InterPro"/>
</dbReference>
<evidence type="ECO:0000259" key="12">
    <source>
        <dbReference type="PROSITE" id="PS51007"/>
    </source>
</evidence>
<dbReference type="InterPro" id="IPR036909">
    <property type="entry name" value="Cyt_c-like_dom_sf"/>
</dbReference>
<reference evidence="13 14" key="1">
    <citation type="journal article" date="2015" name="Mol. Plant Microbe Interact.">
        <title>Comparative Genomic Analysis of Pseudomonas chlororaphis PCL1606 Reveals New Insight into Antifungal Compounds Involved in Biocontrol.</title>
        <authorList>
            <person name="Calderon C.E."/>
            <person name="Ramos C."/>
            <person name="de Vicente A."/>
            <person name="Cazorla F.M."/>
        </authorList>
    </citation>
    <scope>NUCLEOTIDE SEQUENCE [LARGE SCALE GENOMIC DNA]</scope>
    <source>
        <strain evidence="13 14">PCL1606</strain>
    </source>
</reference>
<evidence type="ECO:0000256" key="10">
    <source>
        <dbReference type="PIRSR" id="PIRSR000018-51"/>
    </source>
</evidence>
<evidence type="ECO:0000256" key="1">
    <source>
        <dbReference type="ARBA" id="ARBA00004236"/>
    </source>
</evidence>
<dbReference type="PROSITE" id="PS51007">
    <property type="entry name" value="CYTC"/>
    <property type="match status" value="3"/>
</dbReference>
<feature type="domain" description="Cytochrome c" evidence="12">
    <location>
        <begin position="190"/>
        <end position="298"/>
    </location>
</feature>
<comment type="cofactor">
    <cofactor evidence="9">
        <name>heme c</name>
        <dbReference type="ChEBI" id="CHEBI:61717"/>
    </cofactor>
    <text evidence="9">Binds 3 heme c groups covalently per subunit.</text>
</comment>
<feature type="binding site" description="covalent" evidence="9">
    <location>
        <position position="208"/>
    </location>
    <ligand>
        <name>heme c</name>
        <dbReference type="ChEBI" id="CHEBI:61717"/>
        <label>2</label>
    </ligand>
</feature>
<dbReference type="GO" id="GO:0016614">
    <property type="term" value="F:oxidoreductase activity, acting on CH-OH group of donors"/>
    <property type="evidence" value="ECO:0007669"/>
    <property type="project" value="InterPro"/>
</dbReference>
<feature type="binding site" description="axial binding residue" evidence="10">
    <location>
        <position position="337"/>
    </location>
    <ligand>
        <name>heme c</name>
        <dbReference type="ChEBI" id="CHEBI:61717"/>
        <label>3</label>
    </ligand>
    <ligandPart>
        <name>Fe</name>
        <dbReference type="ChEBI" id="CHEBI:18248"/>
    </ligandPart>
</feature>
<keyword evidence="8" id="KW-0472">Membrane</keyword>
<feature type="binding site" description="axial binding residue" evidence="10">
    <location>
        <position position="63"/>
    </location>
    <ligand>
        <name>heme c</name>
        <dbReference type="ChEBI" id="CHEBI:61717"/>
        <label>1</label>
    </ligand>
    <ligandPart>
        <name>Fe</name>
        <dbReference type="ChEBI" id="CHEBI:18248"/>
    </ligandPart>
</feature>
<dbReference type="KEGG" id="pcz:PCL1606_21900"/>
<evidence type="ECO:0000256" key="9">
    <source>
        <dbReference type="PIRSR" id="PIRSR000018-50"/>
    </source>
</evidence>
<dbReference type="Pfam" id="PF13442">
    <property type="entry name" value="Cytochrome_CBB3"/>
    <property type="match status" value="1"/>
</dbReference>
<feature type="binding site" description="covalent" evidence="9">
    <location>
        <position position="333"/>
    </location>
    <ligand>
        <name>heme c</name>
        <dbReference type="ChEBI" id="CHEBI:61717"/>
        <label>3</label>
    </ligand>
</feature>
<feature type="chain" id="PRO_5002299562" evidence="11">
    <location>
        <begin position="22"/>
        <end position="431"/>
    </location>
</feature>
<dbReference type="Gene3D" id="1.10.760.10">
    <property type="entry name" value="Cytochrome c-like domain"/>
    <property type="match status" value="3"/>
</dbReference>
<dbReference type="PIRSF" id="PIRSF000018">
    <property type="entry name" value="Mb_ADH_cyt_c"/>
    <property type="match status" value="1"/>
</dbReference>
<evidence type="ECO:0000256" key="8">
    <source>
        <dbReference type="ARBA" id="ARBA00023136"/>
    </source>
</evidence>
<dbReference type="GO" id="GO:0020037">
    <property type="term" value="F:heme binding"/>
    <property type="evidence" value="ECO:0007669"/>
    <property type="project" value="InterPro"/>
</dbReference>
<feature type="binding site" description="axial binding residue" evidence="10">
    <location>
        <position position="209"/>
    </location>
    <ligand>
        <name>heme c</name>
        <dbReference type="ChEBI" id="CHEBI:61717"/>
        <label>2</label>
    </ligand>
    <ligandPart>
        <name>Fe</name>
        <dbReference type="ChEBI" id="CHEBI:18248"/>
    </ligandPart>
</feature>
<feature type="domain" description="Cytochrome c" evidence="12">
    <location>
        <begin position="320"/>
        <end position="408"/>
    </location>
</feature>
<gene>
    <name evidence="13" type="ORF">PCL1606_21900</name>
</gene>
<proteinExistence type="predicted"/>
<evidence type="ECO:0000313" key="13">
    <source>
        <dbReference type="EMBL" id="AKA23643.1"/>
    </source>
</evidence>
<feature type="binding site" description="covalent" evidence="9">
    <location>
        <position position="59"/>
    </location>
    <ligand>
        <name>heme c</name>
        <dbReference type="ChEBI" id="CHEBI:61717"/>
        <label>1</label>
    </ligand>
</feature>
<evidence type="ECO:0000256" key="4">
    <source>
        <dbReference type="ARBA" id="ARBA00022723"/>
    </source>
</evidence>
<keyword evidence="5 11" id="KW-0732">Signal</keyword>
<keyword evidence="6" id="KW-0677">Repeat</keyword>
<feature type="signal peptide" evidence="11">
    <location>
        <begin position="1"/>
        <end position="21"/>
    </location>
</feature>
<dbReference type="GO" id="GO:0005886">
    <property type="term" value="C:plasma membrane"/>
    <property type="evidence" value="ECO:0007669"/>
    <property type="project" value="UniProtKB-SubCell"/>
</dbReference>
<dbReference type="InterPro" id="IPR014353">
    <property type="entry name" value="Membr-bd_ADH_cyt_c"/>
</dbReference>
<evidence type="ECO:0000256" key="2">
    <source>
        <dbReference type="ARBA" id="ARBA00022475"/>
    </source>
</evidence>